<dbReference type="InterPro" id="IPR031807">
    <property type="entry name" value="HicB-like"/>
</dbReference>
<dbReference type="PANTHER" id="PTHR34504:SF4">
    <property type="entry name" value="ANTITOXIN HICB"/>
    <property type="match status" value="1"/>
</dbReference>
<proteinExistence type="predicted"/>
<dbReference type="SUPFAM" id="SSF143100">
    <property type="entry name" value="TTHA1013/TTHA0281-like"/>
    <property type="match status" value="1"/>
</dbReference>
<evidence type="ECO:0000313" key="2">
    <source>
        <dbReference type="EMBL" id="RBP04580.1"/>
    </source>
</evidence>
<evidence type="ECO:0000259" key="1">
    <source>
        <dbReference type="Pfam" id="PF15919"/>
    </source>
</evidence>
<protein>
    <submittedName>
        <fullName evidence="2">Antitoxin HicB</fullName>
    </submittedName>
</protein>
<feature type="domain" description="HicB-like antitoxin of toxin-antitoxin system" evidence="1">
    <location>
        <begin position="7"/>
        <end position="65"/>
    </location>
</feature>
<dbReference type="Pfam" id="PF15919">
    <property type="entry name" value="HicB_lk_antitox"/>
    <property type="match status" value="1"/>
</dbReference>
<evidence type="ECO:0000313" key="3">
    <source>
        <dbReference type="Proteomes" id="UP000253529"/>
    </source>
</evidence>
<comment type="caution">
    <text evidence="2">The sequence shown here is derived from an EMBL/GenBank/DDBJ whole genome shotgun (WGS) entry which is preliminary data.</text>
</comment>
<dbReference type="PANTHER" id="PTHR34504">
    <property type="entry name" value="ANTITOXIN HICB"/>
    <property type="match status" value="1"/>
</dbReference>
<dbReference type="AlphaFoldDB" id="A0A366ESB3"/>
<dbReference type="InterPro" id="IPR051404">
    <property type="entry name" value="TA_system_antitoxin"/>
</dbReference>
<reference evidence="2 3" key="1">
    <citation type="submission" date="2018-06" db="EMBL/GenBank/DDBJ databases">
        <title>Genomic Encyclopedia of Type Strains, Phase IV (KMG-IV): sequencing the most valuable type-strain genomes for metagenomic binning, comparative biology and taxonomic classification.</title>
        <authorList>
            <person name="Goeker M."/>
        </authorList>
    </citation>
    <scope>NUCLEOTIDE SEQUENCE [LARGE SCALE GENOMIC DNA]</scope>
    <source>
        <strain evidence="2 3">DSM 24875</strain>
    </source>
</reference>
<dbReference type="Proteomes" id="UP000253529">
    <property type="component" value="Unassembled WGS sequence"/>
</dbReference>
<dbReference type="Gene3D" id="3.30.160.250">
    <property type="match status" value="1"/>
</dbReference>
<dbReference type="RefSeq" id="WP_113892163.1">
    <property type="nucleotide sequence ID" value="NZ_QNRK01000039.1"/>
</dbReference>
<dbReference type="InterPro" id="IPR035069">
    <property type="entry name" value="TTHA1013/TTHA0281-like"/>
</dbReference>
<organism evidence="2 3">
    <name type="scientific">Roseiarcus fermentans</name>
    <dbReference type="NCBI Taxonomy" id="1473586"/>
    <lineage>
        <taxon>Bacteria</taxon>
        <taxon>Pseudomonadati</taxon>
        <taxon>Pseudomonadota</taxon>
        <taxon>Alphaproteobacteria</taxon>
        <taxon>Hyphomicrobiales</taxon>
        <taxon>Roseiarcaceae</taxon>
        <taxon>Roseiarcus</taxon>
    </lineage>
</organism>
<dbReference type="OrthoDB" id="9807959at2"/>
<keyword evidence="3" id="KW-1185">Reference proteome</keyword>
<sequence length="76" mass="8053">MPASHSFSVILEPQPDGGFTVLVPALPEVVTEGDTEGDALASAQEAIRAVLEYRIAHGLEIPPDAFLEIRRVTVAA</sequence>
<gene>
    <name evidence="2" type="ORF">DFR50_13957</name>
</gene>
<name>A0A366ESB3_9HYPH</name>
<accession>A0A366ESB3</accession>
<dbReference type="EMBL" id="QNRK01000039">
    <property type="protein sequence ID" value="RBP04580.1"/>
    <property type="molecule type" value="Genomic_DNA"/>
</dbReference>